<dbReference type="Pfam" id="PF00394">
    <property type="entry name" value="Cu-oxidase"/>
    <property type="match status" value="1"/>
</dbReference>
<feature type="region of interest" description="Disordered" evidence="5">
    <location>
        <begin position="1023"/>
        <end position="1062"/>
    </location>
</feature>
<dbReference type="PROSITE" id="PS00080">
    <property type="entry name" value="MULTICOPPER_OXIDASE2"/>
    <property type="match status" value="1"/>
</dbReference>
<dbReference type="GO" id="GO:0005886">
    <property type="term" value="C:plasma membrane"/>
    <property type="evidence" value="ECO:0007669"/>
    <property type="project" value="TreeGrafter"/>
</dbReference>
<comment type="similarity">
    <text evidence="1">Belongs to the multicopper oxidase family.</text>
</comment>
<evidence type="ECO:0000259" key="9">
    <source>
        <dbReference type="Pfam" id="PF07732"/>
    </source>
</evidence>
<dbReference type="PROSITE" id="PS00079">
    <property type="entry name" value="MULTICOPPER_OXIDASE1"/>
    <property type="match status" value="1"/>
</dbReference>
<dbReference type="EnsemblMetazoa" id="MDOA006877-RA">
    <property type="protein sequence ID" value="MDOA006877-PA"/>
    <property type="gene ID" value="MDOA006877"/>
</dbReference>
<evidence type="ECO:0000256" key="1">
    <source>
        <dbReference type="ARBA" id="ARBA00010609"/>
    </source>
</evidence>
<dbReference type="Pfam" id="PF07731">
    <property type="entry name" value="Cu-oxidase_2"/>
    <property type="match status" value="1"/>
</dbReference>
<dbReference type="STRING" id="7370.A0A1I8MNM6"/>
<keyword evidence="4" id="KW-0186">Copper</keyword>
<evidence type="ECO:0000313" key="10">
    <source>
        <dbReference type="EnsemblMetazoa" id="MDOA006877-PA"/>
    </source>
</evidence>
<dbReference type="GO" id="GO:0006826">
    <property type="term" value="P:iron ion transport"/>
    <property type="evidence" value="ECO:0007669"/>
    <property type="project" value="TreeGrafter"/>
</dbReference>
<organism evidence="10">
    <name type="scientific">Musca domestica</name>
    <name type="common">House fly</name>
    <dbReference type="NCBI Taxonomy" id="7370"/>
    <lineage>
        <taxon>Eukaryota</taxon>
        <taxon>Metazoa</taxon>
        <taxon>Ecdysozoa</taxon>
        <taxon>Arthropoda</taxon>
        <taxon>Hexapoda</taxon>
        <taxon>Insecta</taxon>
        <taxon>Pterygota</taxon>
        <taxon>Neoptera</taxon>
        <taxon>Endopterygota</taxon>
        <taxon>Diptera</taxon>
        <taxon>Brachycera</taxon>
        <taxon>Muscomorpha</taxon>
        <taxon>Muscoidea</taxon>
        <taxon>Muscidae</taxon>
        <taxon>Musca</taxon>
    </lineage>
</organism>
<protein>
    <submittedName>
        <fullName evidence="12">Uncharacterized protein LOC101889463</fullName>
    </submittedName>
</protein>
<dbReference type="CDD" id="cd13905">
    <property type="entry name" value="CuRO_3_tcLLC2_insect_like"/>
    <property type="match status" value="1"/>
</dbReference>
<dbReference type="KEGG" id="mde:101889463"/>
<dbReference type="GO" id="GO:0005507">
    <property type="term" value="F:copper ion binding"/>
    <property type="evidence" value="ECO:0007669"/>
    <property type="project" value="InterPro"/>
</dbReference>
<dbReference type="InterPro" id="IPR008972">
    <property type="entry name" value="Cupredoxin"/>
</dbReference>
<proteinExistence type="inferred from homology"/>
<feature type="domain" description="Plastocyanin-like" evidence="9">
    <location>
        <begin position="356"/>
        <end position="462"/>
    </location>
</feature>
<feature type="compositionally biased region" description="Basic and acidic residues" evidence="5">
    <location>
        <begin position="604"/>
        <end position="616"/>
    </location>
</feature>
<reference evidence="12" key="2">
    <citation type="submission" date="2025-04" db="UniProtKB">
        <authorList>
            <consortium name="RefSeq"/>
        </authorList>
    </citation>
    <scope>IDENTIFICATION</scope>
    <source>
        <strain evidence="12">Aabys</strain>
    </source>
</reference>
<evidence type="ECO:0000313" key="12">
    <source>
        <dbReference type="RefSeq" id="XP_005178124.1"/>
    </source>
</evidence>
<dbReference type="RefSeq" id="XP_005178124.1">
    <property type="nucleotide sequence ID" value="XM_005178067.3"/>
</dbReference>
<name>A0A1I8MNM6_MUSDO</name>
<dbReference type="InterPro" id="IPR001117">
    <property type="entry name" value="Cu-oxidase_2nd"/>
</dbReference>
<dbReference type="PANTHER" id="PTHR11709">
    <property type="entry name" value="MULTI-COPPER OXIDASE"/>
    <property type="match status" value="1"/>
</dbReference>
<dbReference type="FunFam" id="2.60.40.420:FF:000031">
    <property type="entry name" value="Laccase-2 isoform A"/>
    <property type="match status" value="1"/>
</dbReference>
<accession>A0A1I8MNM6</accession>
<evidence type="ECO:0000259" key="8">
    <source>
        <dbReference type="Pfam" id="PF07731"/>
    </source>
</evidence>
<sequence length="1087" mass="121850">MAVIKRNHCKPKRCLKYLSTTNNGVVDVAVNGWMSVGKMISGKDLLLLVFMIAVVGARSYVAGAATVVNATTTTTTVTSASAIFTENATSSSSSLPLPLTLSAVSTASSPLSISTAAPEIVTPLTLPANETNIAIISNNLCSVTIDAETEFKTLGSIWISPQNPCSLYKCELNKLGIPHVVAKKDNCGEFYCDIDSEVRPKNGSCCGECVRTKCRFENQLYEIGSTWHNNADCTLLECGQLPNGEPIINAYQKTCPDLPKNCPPELIYVENCCQYCRQRRQSPPLPFVEVGVDNEEIWTEEFYDNHPCVRECRAGEAPRVCHYTFVVEWYETLSKACYDCPKNISDCRRPHCIAGDGITRSVTVVNRMMPGPRIEVCYNDTIVVDVKNHLLGESTTIHWHGMHMKNTPYMDGVPHVTQCPISPHSTFRYTFFADNVGTHFWHSHTGMQRGDGVFGALIIKRPRSEDPHGHLFDFDLSEHTMIVQDWVHVPGVSMFASHHHSNGDNKPLNLLINGKGRYYKAIWESIKAKGRSASVGDDHISNEGEVRSSAITITESALEVNETEYNPNTPLEDNDVVLLHPSNDPRVNKLRIQQNEISRTARLAKSENETRRAVREQEEEEEEVTNTTEPEKIRHLSKRALDGEIPLDFIPLQQYNVTKGFRYRFRVINAEFLNCPIQISIDNHTLMAISSDGYDFEPLEVGSVITYAGERFDFIVNANQAVGNYWIRLKGLMDCDERFTSAFQVGILHYDQAPMEEPQADLGYNHQPEGIELNAMNKGSGHIDSLTMAEVNGLPIYDQISGIDRDALKPVADYKFFVYYDFYRKDNPEFHPQQYYGMGANLSNSNLVFTPQLNHISLKFPSVALLAARDSVDESLFCNETSLQEQGIDCRKEFCKCHHVLQVPRNAIVEFIIIDEGVTYDANHPFHLHGNAFRVVGMERLAANVTVEMIKELDRFNLLKRNLVRPPVKDTVTVPDGGYTIVRFEASNPGFWLFHCHIEFHAEIGMALILKVGDNDEMPPVPKRFPTCHDYVPQSKDDEEDIDDTLTNKPSTPEYSGGGAGNAGSLRRVSWHTIAVFVFVVIAMLRK</sequence>
<dbReference type="InterPro" id="IPR033138">
    <property type="entry name" value="Cu_oxidase_CS"/>
</dbReference>
<dbReference type="InterPro" id="IPR011706">
    <property type="entry name" value="Cu-oxidase_C"/>
</dbReference>
<dbReference type="CDD" id="cd13884">
    <property type="entry name" value="CuRO_2_tcLCC_insect_like"/>
    <property type="match status" value="1"/>
</dbReference>
<feature type="domain" description="Plastocyanin-like" evidence="8">
    <location>
        <begin position="890"/>
        <end position="1014"/>
    </location>
</feature>
<feature type="domain" description="Plastocyanin-like" evidence="7">
    <location>
        <begin position="629"/>
        <end position="753"/>
    </location>
</feature>
<evidence type="ECO:0000256" key="4">
    <source>
        <dbReference type="ARBA" id="ARBA00023008"/>
    </source>
</evidence>
<keyword evidence="6" id="KW-1133">Transmembrane helix</keyword>
<dbReference type="Pfam" id="PF07732">
    <property type="entry name" value="Cu-oxidase_3"/>
    <property type="match status" value="1"/>
</dbReference>
<dbReference type="CDD" id="cd13858">
    <property type="entry name" value="CuRO_1_tcLCC2_insect_like"/>
    <property type="match status" value="1"/>
</dbReference>
<evidence type="ECO:0000256" key="2">
    <source>
        <dbReference type="ARBA" id="ARBA00022723"/>
    </source>
</evidence>
<keyword evidence="6" id="KW-0812">Transmembrane</keyword>
<feature type="transmembrane region" description="Helical" evidence="6">
    <location>
        <begin position="45"/>
        <end position="68"/>
    </location>
</feature>
<dbReference type="FunFam" id="2.60.40.420:FF:000079">
    <property type="entry name" value="Laccase 1"/>
    <property type="match status" value="1"/>
</dbReference>
<dbReference type="SUPFAM" id="SSF49503">
    <property type="entry name" value="Cupredoxins"/>
    <property type="match status" value="3"/>
</dbReference>
<dbReference type="GO" id="GO:0016491">
    <property type="term" value="F:oxidoreductase activity"/>
    <property type="evidence" value="ECO:0007669"/>
    <property type="project" value="UniProtKB-KW"/>
</dbReference>
<dbReference type="VEuPathDB" id="VectorBase:MDOA006877"/>
<feature type="compositionally biased region" description="Polar residues" evidence="5">
    <location>
        <begin position="1045"/>
        <end position="1054"/>
    </location>
</feature>
<dbReference type="Proteomes" id="UP001652621">
    <property type="component" value="Unplaced"/>
</dbReference>
<dbReference type="eggNOG" id="KOG1263">
    <property type="taxonomic scope" value="Eukaryota"/>
</dbReference>
<dbReference type="InterPro" id="IPR045087">
    <property type="entry name" value="Cu-oxidase_fam"/>
</dbReference>
<keyword evidence="3" id="KW-0560">Oxidoreductase</keyword>
<evidence type="ECO:0000259" key="7">
    <source>
        <dbReference type="Pfam" id="PF00394"/>
    </source>
</evidence>
<dbReference type="VEuPathDB" id="VectorBase:MDOMA2_003593"/>
<gene>
    <name evidence="10" type="primary">101889463</name>
    <name evidence="12" type="synonym">LOC101889463</name>
</gene>
<dbReference type="FunFam" id="2.60.40.420:FF:000045">
    <property type="entry name" value="Laccase 2"/>
    <property type="match status" value="1"/>
</dbReference>
<keyword evidence="2" id="KW-0479">Metal-binding</keyword>
<dbReference type="PANTHER" id="PTHR11709:SF394">
    <property type="entry name" value="FI03373P-RELATED"/>
    <property type="match status" value="1"/>
</dbReference>
<feature type="region of interest" description="Disordered" evidence="5">
    <location>
        <begin position="601"/>
        <end position="632"/>
    </location>
</feature>
<dbReference type="Gene3D" id="2.60.40.420">
    <property type="entry name" value="Cupredoxins - blue copper proteins"/>
    <property type="match status" value="3"/>
</dbReference>
<keyword evidence="11" id="KW-1185">Reference proteome</keyword>
<evidence type="ECO:0000313" key="11">
    <source>
        <dbReference type="Proteomes" id="UP001652621"/>
    </source>
</evidence>
<evidence type="ECO:0000256" key="5">
    <source>
        <dbReference type="SAM" id="MobiDB-lite"/>
    </source>
</evidence>
<dbReference type="InterPro" id="IPR002355">
    <property type="entry name" value="Cu_oxidase_Cu_BS"/>
</dbReference>
<evidence type="ECO:0000256" key="6">
    <source>
        <dbReference type="SAM" id="Phobius"/>
    </source>
</evidence>
<keyword evidence="6" id="KW-0472">Membrane</keyword>
<evidence type="ECO:0000256" key="3">
    <source>
        <dbReference type="ARBA" id="ARBA00023002"/>
    </source>
</evidence>
<dbReference type="InterPro" id="IPR011707">
    <property type="entry name" value="Cu-oxidase-like_N"/>
</dbReference>
<reference evidence="10" key="1">
    <citation type="submission" date="2020-05" db="UniProtKB">
        <authorList>
            <consortium name="EnsemblMetazoa"/>
        </authorList>
    </citation>
    <scope>IDENTIFICATION</scope>
    <source>
        <strain evidence="10">Aabys</strain>
    </source>
</reference>
<dbReference type="AlphaFoldDB" id="A0A1I8MNM6"/>
<dbReference type="OrthoDB" id="2121828at2759"/>